<dbReference type="PANTHER" id="PTHR22849">
    <property type="entry name" value="WDSAM1 PROTEIN"/>
    <property type="match status" value="1"/>
</dbReference>
<proteinExistence type="predicted"/>
<dbReference type="CDD" id="cd16664">
    <property type="entry name" value="RING-Ubox_PUB"/>
    <property type="match status" value="1"/>
</dbReference>
<comment type="pathway">
    <text evidence="2 5">Protein modification; protein ubiquitination.</text>
</comment>
<dbReference type="SUPFAM" id="SSF48371">
    <property type="entry name" value="ARM repeat"/>
    <property type="match status" value="1"/>
</dbReference>
<comment type="catalytic activity">
    <reaction evidence="1 5">
        <text>S-ubiquitinyl-[E2 ubiquitin-conjugating enzyme]-L-cysteine + [acceptor protein]-L-lysine = [E2 ubiquitin-conjugating enzyme]-L-cysteine + N(6)-ubiquitinyl-[acceptor protein]-L-lysine.</text>
        <dbReference type="EC" id="2.3.2.27"/>
    </reaction>
</comment>
<dbReference type="Gene3D" id="3.30.40.10">
    <property type="entry name" value="Zinc/RING finger domain, C3HC4 (zinc finger)"/>
    <property type="match status" value="1"/>
</dbReference>
<dbReference type="EMBL" id="MNCJ02000321">
    <property type="protein sequence ID" value="KAF5801099.1"/>
    <property type="molecule type" value="Genomic_DNA"/>
</dbReference>
<dbReference type="GO" id="GO:0016567">
    <property type="term" value="P:protein ubiquitination"/>
    <property type="evidence" value="ECO:0007669"/>
    <property type="project" value="UniProtKB-UniRule"/>
</dbReference>
<dbReference type="InterPro" id="IPR045185">
    <property type="entry name" value="PUB22/23/24-like"/>
</dbReference>
<evidence type="ECO:0000259" key="6">
    <source>
        <dbReference type="PROSITE" id="PS51698"/>
    </source>
</evidence>
<keyword evidence="8" id="KW-1185">Reference proteome</keyword>
<organism evidence="7 8">
    <name type="scientific">Helianthus annuus</name>
    <name type="common">Common sunflower</name>
    <dbReference type="NCBI Taxonomy" id="4232"/>
    <lineage>
        <taxon>Eukaryota</taxon>
        <taxon>Viridiplantae</taxon>
        <taxon>Streptophyta</taxon>
        <taxon>Embryophyta</taxon>
        <taxon>Tracheophyta</taxon>
        <taxon>Spermatophyta</taxon>
        <taxon>Magnoliopsida</taxon>
        <taxon>eudicotyledons</taxon>
        <taxon>Gunneridae</taxon>
        <taxon>Pentapetalae</taxon>
        <taxon>asterids</taxon>
        <taxon>campanulids</taxon>
        <taxon>Asterales</taxon>
        <taxon>Asteraceae</taxon>
        <taxon>Asteroideae</taxon>
        <taxon>Heliantheae alliance</taxon>
        <taxon>Heliantheae</taxon>
        <taxon>Helianthus</taxon>
    </lineage>
</organism>
<sequence>MYNCIYIIDNIDIRERGNCMLQMMSISVKSLSTIGSTPKSSNHDSEMEFPQDFRCPISMELMKEPVIISTGVTYERKNIEKWFFSYNKKTCPATMQNIVNFGVTPNYTLKRLILVWQNSHSPSSSSSSSPSESFKRDEIVSLLNTLASSPFKVKSLKKLKEIIKIGDERKLDFIILGGLDVLFKLVVQVLLDCSDFAVFQACEEALGVLQHFVVSGEDDGKVIELLSQPECMKSMVIILQRGSKEARVYVISILKKLANSSFNWKVIVDDQGIGMFKSMLELASDEISTKASSSAFDLFIKILDSSKKSRSKAIEAGAMCTLIELLPDANKSKCEKILQIIKLLCECVDGRVAFTEHRLATGAVSQKMFDVSDMASKICVKIFSLICSFHPTEKVLEEMMVYGVVKKLVVLLHTSGQSSTKNKVVDMFKKHSNLWSRYPCFPDELKGYLCLHH</sequence>
<gene>
    <name evidence="7" type="ORF">HanXRQr2_Chr06g0244201</name>
</gene>
<evidence type="ECO:0000256" key="3">
    <source>
        <dbReference type="ARBA" id="ARBA00022679"/>
    </source>
</evidence>
<dbReference type="InterPro" id="IPR011989">
    <property type="entry name" value="ARM-like"/>
</dbReference>
<dbReference type="InterPro" id="IPR003613">
    <property type="entry name" value="Ubox_domain"/>
</dbReference>
<evidence type="ECO:0000256" key="2">
    <source>
        <dbReference type="ARBA" id="ARBA00004906"/>
    </source>
</evidence>
<dbReference type="Pfam" id="PF04564">
    <property type="entry name" value="U-box"/>
    <property type="match status" value="1"/>
</dbReference>
<protein>
    <recommendedName>
        <fullName evidence="5 6">U-box domain-containing protein</fullName>
        <ecNumber evidence="5">2.3.2.27</ecNumber>
    </recommendedName>
    <alternativeName>
        <fullName evidence="5">RING-type E3 ubiquitin transferase PUB</fullName>
    </alternativeName>
</protein>
<dbReference type="InterPro" id="IPR013083">
    <property type="entry name" value="Znf_RING/FYVE/PHD"/>
</dbReference>
<dbReference type="AlphaFoldDB" id="A0A9K3IQI0"/>
<evidence type="ECO:0000313" key="7">
    <source>
        <dbReference type="EMBL" id="KAF5801099.1"/>
    </source>
</evidence>
<dbReference type="PROSITE" id="PS51698">
    <property type="entry name" value="U_BOX"/>
    <property type="match status" value="1"/>
</dbReference>
<dbReference type="InterPro" id="IPR058678">
    <property type="entry name" value="ARM_PUB"/>
</dbReference>
<dbReference type="Proteomes" id="UP000215914">
    <property type="component" value="Unassembled WGS sequence"/>
</dbReference>
<keyword evidence="3 5" id="KW-0808">Transferase</keyword>
<accession>A0A9K3IQI0</accession>
<dbReference type="Pfam" id="PF25598">
    <property type="entry name" value="ARM_PUB"/>
    <property type="match status" value="1"/>
</dbReference>
<dbReference type="EC" id="2.3.2.27" evidence="5"/>
<comment type="function">
    <text evidence="5">Functions as an E3 ubiquitin ligase.</text>
</comment>
<evidence type="ECO:0000256" key="1">
    <source>
        <dbReference type="ARBA" id="ARBA00000900"/>
    </source>
</evidence>
<dbReference type="SUPFAM" id="SSF57850">
    <property type="entry name" value="RING/U-box"/>
    <property type="match status" value="1"/>
</dbReference>
<evidence type="ECO:0000313" key="8">
    <source>
        <dbReference type="Proteomes" id="UP000215914"/>
    </source>
</evidence>
<dbReference type="Gramene" id="mRNA:HanXRQr2_Chr06g0244201">
    <property type="protein sequence ID" value="CDS:HanXRQr2_Chr06g0244201.1"/>
    <property type="gene ID" value="HanXRQr2_Chr06g0244201"/>
</dbReference>
<reference evidence="7" key="1">
    <citation type="journal article" date="2017" name="Nature">
        <title>The sunflower genome provides insights into oil metabolism, flowering and Asterid evolution.</title>
        <authorList>
            <person name="Badouin H."/>
            <person name="Gouzy J."/>
            <person name="Grassa C.J."/>
            <person name="Murat F."/>
            <person name="Staton S.E."/>
            <person name="Cottret L."/>
            <person name="Lelandais-Briere C."/>
            <person name="Owens G.L."/>
            <person name="Carrere S."/>
            <person name="Mayjonade B."/>
            <person name="Legrand L."/>
            <person name="Gill N."/>
            <person name="Kane N.C."/>
            <person name="Bowers J.E."/>
            <person name="Hubner S."/>
            <person name="Bellec A."/>
            <person name="Berard A."/>
            <person name="Berges H."/>
            <person name="Blanchet N."/>
            <person name="Boniface M.C."/>
            <person name="Brunel D."/>
            <person name="Catrice O."/>
            <person name="Chaidir N."/>
            <person name="Claudel C."/>
            <person name="Donnadieu C."/>
            <person name="Faraut T."/>
            <person name="Fievet G."/>
            <person name="Helmstetter N."/>
            <person name="King M."/>
            <person name="Knapp S.J."/>
            <person name="Lai Z."/>
            <person name="Le Paslier M.C."/>
            <person name="Lippi Y."/>
            <person name="Lorenzon L."/>
            <person name="Mandel J.R."/>
            <person name="Marage G."/>
            <person name="Marchand G."/>
            <person name="Marquand E."/>
            <person name="Bret-Mestries E."/>
            <person name="Morien E."/>
            <person name="Nambeesan S."/>
            <person name="Nguyen T."/>
            <person name="Pegot-Espagnet P."/>
            <person name="Pouilly N."/>
            <person name="Raftis F."/>
            <person name="Sallet E."/>
            <person name="Schiex T."/>
            <person name="Thomas J."/>
            <person name="Vandecasteele C."/>
            <person name="Vares D."/>
            <person name="Vear F."/>
            <person name="Vautrin S."/>
            <person name="Crespi M."/>
            <person name="Mangin B."/>
            <person name="Burke J.M."/>
            <person name="Salse J."/>
            <person name="Munos S."/>
            <person name="Vincourt P."/>
            <person name="Rieseberg L.H."/>
            <person name="Langlade N.B."/>
        </authorList>
    </citation>
    <scope>NUCLEOTIDE SEQUENCE</scope>
    <source>
        <tissue evidence="7">Leaves</tissue>
    </source>
</reference>
<dbReference type="InterPro" id="IPR045210">
    <property type="entry name" value="RING-Ubox_PUB"/>
</dbReference>
<evidence type="ECO:0000256" key="5">
    <source>
        <dbReference type="RuleBase" id="RU369093"/>
    </source>
</evidence>
<evidence type="ECO:0000256" key="4">
    <source>
        <dbReference type="ARBA" id="ARBA00022786"/>
    </source>
</evidence>
<reference evidence="7" key="2">
    <citation type="submission" date="2020-06" db="EMBL/GenBank/DDBJ databases">
        <title>Helianthus annuus Genome sequencing and assembly Release 2.</title>
        <authorList>
            <person name="Gouzy J."/>
            <person name="Langlade N."/>
            <person name="Munos S."/>
        </authorList>
    </citation>
    <scope>NUCLEOTIDE SEQUENCE</scope>
    <source>
        <tissue evidence="7">Leaves</tissue>
    </source>
</reference>
<dbReference type="GO" id="GO:0061630">
    <property type="term" value="F:ubiquitin protein ligase activity"/>
    <property type="evidence" value="ECO:0007669"/>
    <property type="project" value="UniProtKB-UniRule"/>
</dbReference>
<feature type="domain" description="U-box" evidence="6">
    <location>
        <begin position="48"/>
        <end position="123"/>
    </location>
</feature>
<dbReference type="PANTHER" id="PTHR22849:SF23">
    <property type="entry name" value="U-BOX DOMAIN-CONTAINING PROTEIN"/>
    <property type="match status" value="1"/>
</dbReference>
<dbReference type="InterPro" id="IPR016024">
    <property type="entry name" value="ARM-type_fold"/>
</dbReference>
<keyword evidence="4 5" id="KW-0833">Ubl conjugation pathway</keyword>
<name>A0A9K3IQI0_HELAN</name>
<dbReference type="Gene3D" id="1.25.10.10">
    <property type="entry name" value="Leucine-rich Repeat Variant"/>
    <property type="match status" value="1"/>
</dbReference>
<dbReference type="SMART" id="SM00504">
    <property type="entry name" value="Ubox"/>
    <property type="match status" value="1"/>
</dbReference>
<comment type="caution">
    <text evidence="7">The sequence shown here is derived from an EMBL/GenBank/DDBJ whole genome shotgun (WGS) entry which is preliminary data.</text>
</comment>